<evidence type="ECO:0000256" key="8">
    <source>
        <dbReference type="ARBA" id="ARBA00022801"/>
    </source>
</evidence>
<feature type="transmembrane region" description="Helical" evidence="15">
    <location>
        <begin position="173"/>
        <end position="195"/>
    </location>
</feature>
<keyword evidence="6" id="KW-0479">Metal-binding</keyword>
<dbReference type="SUPFAM" id="SSF140990">
    <property type="entry name" value="FtsH protease domain-like"/>
    <property type="match status" value="1"/>
</dbReference>
<keyword evidence="9" id="KW-0862">Zinc</keyword>
<keyword evidence="5" id="KW-0645">Protease</keyword>
<dbReference type="GO" id="GO:0046872">
    <property type="term" value="F:metal ion binding"/>
    <property type="evidence" value="ECO:0007669"/>
    <property type="project" value="UniProtKB-KW"/>
</dbReference>
<evidence type="ECO:0000256" key="13">
    <source>
        <dbReference type="SAM" id="Coils"/>
    </source>
</evidence>
<dbReference type="GO" id="GO:0004222">
    <property type="term" value="F:metalloendopeptidase activity"/>
    <property type="evidence" value="ECO:0007669"/>
    <property type="project" value="InterPro"/>
</dbReference>
<dbReference type="Gene3D" id="3.40.50.300">
    <property type="entry name" value="P-loop containing nucleotide triphosphate hydrolases"/>
    <property type="match status" value="1"/>
</dbReference>
<reference evidence="17" key="1">
    <citation type="submission" date="2021-01" db="EMBL/GenBank/DDBJ databases">
        <title>Adiantum capillus-veneris genome.</title>
        <authorList>
            <person name="Fang Y."/>
            <person name="Liao Q."/>
        </authorList>
    </citation>
    <scope>NUCLEOTIDE SEQUENCE</scope>
    <source>
        <strain evidence="17">H3</strain>
        <tissue evidence="17">Leaf</tissue>
    </source>
</reference>
<dbReference type="InterPro" id="IPR000642">
    <property type="entry name" value="Peptidase_M41"/>
</dbReference>
<gene>
    <name evidence="17" type="ORF">GOP47_0024751</name>
</gene>
<keyword evidence="12" id="KW-0482">Metalloprotease</keyword>
<dbReference type="Pfam" id="PF00004">
    <property type="entry name" value="AAA"/>
    <property type="match status" value="1"/>
</dbReference>
<evidence type="ECO:0000256" key="6">
    <source>
        <dbReference type="ARBA" id="ARBA00022723"/>
    </source>
</evidence>
<evidence type="ECO:0000256" key="3">
    <source>
        <dbReference type="ARBA" id="ARBA00010550"/>
    </source>
</evidence>
<dbReference type="GO" id="GO:0005524">
    <property type="term" value="F:ATP binding"/>
    <property type="evidence" value="ECO:0007669"/>
    <property type="project" value="UniProtKB-KW"/>
</dbReference>
<sequence>MIAASFHSDCHRSSPATPSFSYNLARRPRTSNLVRRQPQSDLSTLVCSNTGQFRLSLCHGSSYVQASANDNAEGSQQDDNDLQSEKDDKFESKGWQELLTSVKSALVSGTHRYMHRFHEELRTDAGQELEAIRKVYLARHSSDIFKQRTWPQFMSWNRLELWKDVRKWDAQRYVAILVYSLFVASCLRAVDIILFRPQRIRQLTNAYMEAIIPDPSPQNVKKVRKAKWRKRMPEGLKMQRFVYDENGEPIHDLSYVGENPWEESKEETTIPNVDDLIDKNPDLTVEQKAELRDMAAEIAEVENTRKETRAKMSWQERLQEWDKMLRLEDLKDYVLARNSDFVIKVNLDEVKKSLNKNKGKQNDHRPPIAHLVSNRWWQYRPKLPYLYFISKLRRFEVESAVYTSDTKRLYVRMKEGFPSEYIVDIPVDPCLHELMKSCEVDIDMIGRSEWSYYSRAFIVLAPSVLFLLQVKHFSNRAMEMTSERILDLLKMDREHLILPEDAAQKAKSEYKDVIVGDKIWKVLEEIMGYMREPMRYYSKGIVLPRGILISGPPGTGKTLLARAIARESGLPFVFASGAEFVESSTGNGAEKLFNLFFTARANAPSFIFIDEIDALAGKNVEEDPERRATFDQLITELDGMPENTSVDRFSKRQAVVLICATNRPQELHQSFLRPGRIDREIHIGLPGEKQRIRIFDVHSRNKRLAENVNFHKLVFRTVGYSGADIRNMVNEAGIMAARCKRNEICQQDFVDVLDKQLFEGMGLSLTDEEQIRAQKKVPLETRRLLAVHEAGHVLLAHLFPRYDCHALTHLLPGGKQTALSLFYPREEMLSKNYTTVGYLKMHLVVAQGGRCAERVIFGDNITDGGQDDIARISRIARELAISHASPRIGLYPMLWKDKFDPPLPPDEVDLIPKNWDRPGNRIANMTMELSEMFTREVTRYADEAEDEAMRALTMNRHILDKLASELLERIHINGLEIAEMIKSMNPIRLPDYMDPTVYRTSPLELTDEMKRASRFEELDIWQAPFPPS</sequence>
<protein>
    <recommendedName>
        <fullName evidence="16">AAA+ ATPase domain-containing protein</fullName>
    </recommendedName>
</protein>
<evidence type="ECO:0000256" key="14">
    <source>
        <dbReference type="SAM" id="MobiDB-lite"/>
    </source>
</evidence>
<dbReference type="GO" id="GO:0005745">
    <property type="term" value="C:m-AAA complex"/>
    <property type="evidence" value="ECO:0007669"/>
    <property type="project" value="TreeGrafter"/>
</dbReference>
<dbReference type="InterPro" id="IPR027417">
    <property type="entry name" value="P-loop_NTPase"/>
</dbReference>
<dbReference type="SMART" id="SM00382">
    <property type="entry name" value="AAA"/>
    <property type="match status" value="1"/>
</dbReference>
<name>A0A9D4U503_ADICA</name>
<dbReference type="OrthoDB" id="2016403at2759"/>
<keyword evidence="10" id="KW-0067">ATP-binding</keyword>
<evidence type="ECO:0000256" key="5">
    <source>
        <dbReference type="ARBA" id="ARBA00022670"/>
    </source>
</evidence>
<evidence type="ECO:0000256" key="9">
    <source>
        <dbReference type="ARBA" id="ARBA00022833"/>
    </source>
</evidence>
<keyword evidence="15" id="KW-0812">Transmembrane</keyword>
<dbReference type="InterPro" id="IPR003959">
    <property type="entry name" value="ATPase_AAA_core"/>
</dbReference>
<feature type="domain" description="AAA+ ATPase" evidence="16">
    <location>
        <begin position="543"/>
        <end position="687"/>
    </location>
</feature>
<dbReference type="Proteomes" id="UP000886520">
    <property type="component" value="Chromosome 24"/>
</dbReference>
<dbReference type="PANTHER" id="PTHR43655">
    <property type="entry name" value="ATP-DEPENDENT PROTEASE"/>
    <property type="match status" value="1"/>
</dbReference>
<keyword evidence="13" id="KW-0175">Coiled coil</keyword>
<keyword evidence="18" id="KW-1185">Reference proteome</keyword>
<comment type="caution">
    <text evidence="17">The sequence shown here is derived from an EMBL/GenBank/DDBJ whole genome shotgun (WGS) entry which is preliminary data.</text>
</comment>
<dbReference type="Gene3D" id="1.20.58.760">
    <property type="entry name" value="Peptidase M41"/>
    <property type="match status" value="1"/>
</dbReference>
<evidence type="ECO:0000256" key="1">
    <source>
        <dbReference type="ARBA" id="ARBA00001947"/>
    </source>
</evidence>
<dbReference type="InterPro" id="IPR041569">
    <property type="entry name" value="AAA_lid_3"/>
</dbReference>
<dbReference type="GO" id="GO:0004176">
    <property type="term" value="F:ATP-dependent peptidase activity"/>
    <property type="evidence" value="ECO:0007669"/>
    <property type="project" value="InterPro"/>
</dbReference>
<dbReference type="GO" id="GO:0016887">
    <property type="term" value="F:ATP hydrolysis activity"/>
    <property type="evidence" value="ECO:0007669"/>
    <property type="project" value="InterPro"/>
</dbReference>
<dbReference type="FunFam" id="3.40.50.300:FF:001118">
    <property type="entry name" value="ATP-dependent zinc metalloprotease FTSH 12, chloroplastic"/>
    <property type="match status" value="1"/>
</dbReference>
<comment type="cofactor">
    <cofactor evidence="1">
        <name>Zn(2+)</name>
        <dbReference type="ChEBI" id="CHEBI:29105"/>
    </cofactor>
</comment>
<feature type="coiled-coil region" evidence="13">
    <location>
        <begin position="284"/>
        <end position="311"/>
    </location>
</feature>
<keyword evidence="15" id="KW-1133">Transmembrane helix</keyword>
<dbReference type="GO" id="GO:0034982">
    <property type="term" value="P:mitochondrial protein processing"/>
    <property type="evidence" value="ECO:0007669"/>
    <property type="project" value="TreeGrafter"/>
</dbReference>
<keyword evidence="4" id="KW-0934">Plastid</keyword>
<organism evidence="17 18">
    <name type="scientific">Adiantum capillus-veneris</name>
    <name type="common">Maidenhair fern</name>
    <dbReference type="NCBI Taxonomy" id="13818"/>
    <lineage>
        <taxon>Eukaryota</taxon>
        <taxon>Viridiplantae</taxon>
        <taxon>Streptophyta</taxon>
        <taxon>Embryophyta</taxon>
        <taxon>Tracheophyta</taxon>
        <taxon>Polypodiopsida</taxon>
        <taxon>Polypodiidae</taxon>
        <taxon>Polypodiales</taxon>
        <taxon>Pteridineae</taxon>
        <taxon>Pteridaceae</taxon>
        <taxon>Vittarioideae</taxon>
        <taxon>Adiantum</taxon>
    </lineage>
</organism>
<dbReference type="Gene3D" id="1.10.8.60">
    <property type="match status" value="1"/>
</dbReference>
<dbReference type="InterPro" id="IPR050928">
    <property type="entry name" value="ATP-dep_Zn_Metalloprotease"/>
</dbReference>
<dbReference type="InterPro" id="IPR003593">
    <property type="entry name" value="AAA+_ATPase"/>
</dbReference>
<evidence type="ECO:0000256" key="4">
    <source>
        <dbReference type="ARBA" id="ARBA00022528"/>
    </source>
</evidence>
<evidence type="ECO:0000256" key="2">
    <source>
        <dbReference type="ARBA" id="ARBA00010044"/>
    </source>
</evidence>
<evidence type="ECO:0000256" key="15">
    <source>
        <dbReference type="SAM" id="Phobius"/>
    </source>
</evidence>
<dbReference type="PANTHER" id="PTHR43655:SF19">
    <property type="entry name" value="ATP-DEPENDENT ZINC METALLOPROTEASE FTSH 12, CHLOROPLASTIC"/>
    <property type="match status" value="1"/>
</dbReference>
<dbReference type="Pfam" id="PF01434">
    <property type="entry name" value="Peptidase_M41"/>
    <property type="match status" value="1"/>
</dbReference>
<evidence type="ECO:0000313" key="17">
    <source>
        <dbReference type="EMBL" id="KAI5060331.1"/>
    </source>
</evidence>
<keyword evidence="7" id="KW-0547">Nucleotide-binding</keyword>
<evidence type="ECO:0000256" key="12">
    <source>
        <dbReference type="ARBA" id="ARBA00023049"/>
    </source>
</evidence>
<evidence type="ECO:0000313" key="18">
    <source>
        <dbReference type="Proteomes" id="UP000886520"/>
    </source>
</evidence>
<keyword evidence="15" id="KW-0472">Membrane</keyword>
<comment type="similarity">
    <text evidence="3">In the N-terminal section; belongs to the AAA ATPase family.</text>
</comment>
<feature type="region of interest" description="Disordered" evidence="14">
    <location>
        <begin position="1"/>
        <end position="24"/>
    </location>
</feature>
<evidence type="ECO:0000256" key="11">
    <source>
        <dbReference type="ARBA" id="ARBA00022946"/>
    </source>
</evidence>
<dbReference type="AlphaFoldDB" id="A0A9D4U503"/>
<dbReference type="SUPFAM" id="SSF52540">
    <property type="entry name" value="P-loop containing nucleoside triphosphate hydrolases"/>
    <property type="match status" value="1"/>
</dbReference>
<proteinExistence type="inferred from homology"/>
<dbReference type="InterPro" id="IPR037219">
    <property type="entry name" value="Peptidase_M41-like"/>
</dbReference>
<keyword evidence="11" id="KW-0809">Transit peptide</keyword>
<evidence type="ECO:0000256" key="10">
    <source>
        <dbReference type="ARBA" id="ARBA00022840"/>
    </source>
</evidence>
<dbReference type="Pfam" id="PF17862">
    <property type="entry name" value="AAA_lid_3"/>
    <property type="match status" value="1"/>
</dbReference>
<comment type="similarity">
    <text evidence="2">In the C-terminal section; belongs to the peptidase M41 family.</text>
</comment>
<evidence type="ECO:0000259" key="16">
    <source>
        <dbReference type="SMART" id="SM00382"/>
    </source>
</evidence>
<keyword evidence="4" id="KW-0150">Chloroplast</keyword>
<dbReference type="EMBL" id="JABFUD020000024">
    <property type="protein sequence ID" value="KAI5060331.1"/>
    <property type="molecule type" value="Genomic_DNA"/>
</dbReference>
<evidence type="ECO:0000256" key="7">
    <source>
        <dbReference type="ARBA" id="ARBA00022741"/>
    </source>
</evidence>
<dbReference type="FunFam" id="1.10.8.60:FF:000101">
    <property type="entry name" value="ATP-dependent zinc metalloprotease FTSH 12, chloroplastic"/>
    <property type="match status" value="1"/>
</dbReference>
<dbReference type="GO" id="GO:0009535">
    <property type="term" value="C:chloroplast thylakoid membrane"/>
    <property type="evidence" value="ECO:0007669"/>
    <property type="project" value="TreeGrafter"/>
</dbReference>
<accession>A0A9D4U503</accession>
<keyword evidence="8" id="KW-0378">Hydrolase</keyword>